<sequence length="267" mass="30299">MRKHVQTLFLLLFLPLLSMAQTKVNASEIIAKMNRGEAVRYKNVEVVGDLDMTKLSNMKLVEGGEDKYSTKKYVSTVTAPVSFVNCTFTGDVLAYFNPDNVEQLRVNLKKKTSEVYNTNFEKEVLFESCSFKQKAAFKYSEFEGDVSFMSSRFAEEANFKYAEFDRSVNFSNVRFGGEANFKYVEFPERASFAGATYKGEANYKYTKFARGANFEKALFDGTANFKYTKVAGDFNIKGASFRGGNDFKYTQLNDQKVTLGSLQSMNR</sequence>
<feature type="signal peptide" evidence="1">
    <location>
        <begin position="1"/>
        <end position="20"/>
    </location>
</feature>
<keyword evidence="1" id="KW-0732">Signal</keyword>
<organism evidence="2 3">
    <name type="scientific">Pontibacter chinhatensis</name>
    <dbReference type="NCBI Taxonomy" id="1436961"/>
    <lineage>
        <taxon>Bacteria</taxon>
        <taxon>Pseudomonadati</taxon>
        <taxon>Bacteroidota</taxon>
        <taxon>Cytophagia</taxon>
        <taxon>Cytophagales</taxon>
        <taxon>Hymenobacteraceae</taxon>
        <taxon>Pontibacter</taxon>
    </lineage>
</organism>
<dbReference type="Gene3D" id="2.160.20.80">
    <property type="entry name" value="E3 ubiquitin-protein ligase SopA"/>
    <property type="match status" value="1"/>
</dbReference>
<dbReference type="STRING" id="1436961.SAMN05421739_104476"/>
<evidence type="ECO:0000256" key="1">
    <source>
        <dbReference type="SAM" id="SignalP"/>
    </source>
</evidence>
<protein>
    <submittedName>
        <fullName evidence="2">Pentapeptide repeat-containing protein</fullName>
    </submittedName>
</protein>
<dbReference type="AlphaFoldDB" id="A0A1I2W1F6"/>
<keyword evidence="3" id="KW-1185">Reference proteome</keyword>
<dbReference type="InterPro" id="IPR001646">
    <property type="entry name" value="5peptide_repeat"/>
</dbReference>
<dbReference type="EMBL" id="FOOT01000004">
    <property type="protein sequence ID" value="SFG95234.1"/>
    <property type="molecule type" value="Genomic_DNA"/>
</dbReference>
<gene>
    <name evidence="2" type="ORF">SAMN05421739_104476</name>
</gene>
<proteinExistence type="predicted"/>
<reference evidence="3" key="1">
    <citation type="submission" date="2016-10" db="EMBL/GenBank/DDBJ databases">
        <authorList>
            <person name="Varghese N."/>
            <person name="Submissions S."/>
        </authorList>
    </citation>
    <scope>NUCLEOTIDE SEQUENCE [LARGE SCALE GENOMIC DNA]</scope>
    <source>
        <strain evidence="3">LP51</strain>
    </source>
</reference>
<name>A0A1I2W1F6_9BACT</name>
<dbReference type="Proteomes" id="UP000198724">
    <property type="component" value="Unassembled WGS sequence"/>
</dbReference>
<evidence type="ECO:0000313" key="2">
    <source>
        <dbReference type="EMBL" id="SFG95234.1"/>
    </source>
</evidence>
<accession>A0A1I2W1F6</accession>
<dbReference type="OrthoDB" id="1123130at2"/>
<dbReference type="RefSeq" id="WP_092102810.1">
    <property type="nucleotide sequence ID" value="NZ_FOOT01000004.1"/>
</dbReference>
<evidence type="ECO:0000313" key="3">
    <source>
        <dbReference type="Proteomes" id="UP000198724"/>
    </source>
</evidence>
<feature type="chain" id="PRO_5011664352" evidence="1">
    <location>
        <begin position="21"/>
        <end position="267"/>
    </location>
</feature>
<dbReference type="Pfam" id="PF13576">
    <property type="entry name" value="Pentapeptide_3"/>
    <property type="match status" value="2"/>
</dbReference>